<evidence type="ECO:0000313" key="2">
    <source>
        <dbReference type="Proteomes" id="UP001449795"/>
    </source>
</evidence>
<organism evidence="1 2">
    <name type="scientific">Nguyenibacter vanlangensis</name>
    <dbReference type="NCBI Taxonomy" id="1216886"/>
    <lineage>
        <taxon>Bacteria</taxon>
        <taxon>Pseudomonadati</taxon>
        <taxon>Pseudomonadota</taxon>
        <taxon>Alphaproteobacteria</taxon>
        <taxon>Acetobacterales</taxon>
        <taxon>Acetobacteraceae</taxon>
        <taxon>Nguyenibacter</taxon>
    </lineage>
</organism>
<proteinExistence type="predicted"/>
<dbReference type="RefSeq" id="WP_342627578.1">
    <property type="nucleotide sequence ID" value="NZ_CP152276.1"/>
</dbReference>
<evidence type="ECO:0000313" key="1">
    <source>
        <dbReference type="EMBL" id="XAE41701.1"/>
    </source>
</evidence>
<reference evidence="1 2" key="1">
    <citation type="submission" date="2024-04" db="EMBL/GenBank/DDBJ databases">
        <title>Complete genome sequence of Nguyenibacter vanlangesis HBCM-1154, a strain capable of nitrogen fixation, IAA production, and phosphorus solubilization isolated from sugarcane soil.</title>
        <authorList>
            <person name="MY HANH P."/>
        </authorList>
    </citation>
    <scope>NUCLEOTIDE SEQUENCE [LARGE SCALE GENOMIC DNA]</scope>
    <source>
        <strain evidence="1 2">HBCM 1154</strain>
    </source>
</reference>
<sequence>MAGPRSVFKDYNLFFAANSFAGNINDFNPPKLTLNTEEWKGGGMGAPLKLKQGLQALDTDFSVINFSPVILGAVYPTEGNDTSFIMRGAYEDWDGTVTQRVITMRGEVTAKDEGTLKIGQVATVKISMNLNYYSDTIGGVVVDEIDVINMIWNKNGVDALAVIRNALGV</sequence>
<dbReference type="InterPro" id="IPR006498">
    <property type="entry name" value="Tail_tube"/>
</dbReference>
<protein>
    <submittedName>
        <fullName evidence="1">Phage major tail tube protein</fullName>
    </submittedName>
</protein>
<dbReference type="EMBL" id="CP152276">
    <property type="protein sequence ID" value="XAE41701.1"/>
    <property type="molecule type" value="Genomic_DNA"/>
</dbReference>
<gene>
    <name evidence="1" type="ORF">AAC691_15600</name>
</gene>
<keyword evidence="2" id="KW-1185">Reference proteome</keyword>
<name>A0ABZ3D2B7_9PROT</name>
<dbReference type="Pfam" id="PF04985">
    <property type="entry name" value="Phage_tube"/>
    <property type="match status" value="1"/>
</dbReference>
<dbReference type="Proteomes" id="UP001449795">
    <property type="component" value="Chromosome"/>
</dbReference>
<accession>A0ABZ3D2B7</accession>
<dbReference type="NCBIfam" id="TIGR01611">
    <property type="entry name" value="tail_tube"/>
    <property type="match status" value="1"/>
</dbReference>